<name>A0A4S2MNT6_9PEZI</name>
<dbReference type="EMBL" id="ML220137">
    <property type="protein sequence ID" value="TGZ78800.1"/>
    <property type="molecule type" value="Genomic_DNA"/>
</dbReference>
<keyword evidence="3" id="KW-1185">Reference proteome</keyword>
<keyword evidence="1" id="KW-0472">Membrane</keyword>
<keyword evidence="1" id="KW-0812">Transmembrane</keyword>
<protein>
    <submittedName>
        <fullName evidence="2">Uncharacterized protein</fullName>
    </submittedName>
</protein>
<dbReference type="AlphaFoldDB" id="A0A4S2MNT6"/>
<dbReference type="InParanoid" id="A0A4S2MNT6"/>
<evidence type="ECO:0000256" key="1">
    <source>
        <dbReference type="SAM" id="Phobius"/>
    </source>
</evidence>
<reference evidence="2 3" key="1">
    <citation type="submission" date="2019-04" db="EMBL/GenBank/DDBJ databases">
        <title>Comparative genomics and transcriptomics to analyze fruiting body development in filamentous ascomycetes.</title>
        <authorList>
            <consortium name="DOE Joint Genome Institute"/>
            <person name="Lutkenhaus R."/>
            <person name="Traeger S."/>
            <person name="Breuer J."/>
            <person name="Kuo A."/>
            <person name="Lipzen A."/>
            <person name="Pangilinan J."/>
            <person name="Dilworth D."/>
            <person name="Sandor L."/>
            <person name="Poggeler S."/>
            <person name="Barry K."/>
            <person name="Grigoriev I.V."/>
            <person name="Nowrousian M."/>
        </authorList>
    </citation>
    <scope>NUCLEOTIDE SEQUENCE [LARGE SCALE GENOMIC DNA]</scope>
    <source>
        <strain evidence="2 3">CBS 389.68</strain>
    </source>
</reference>
<sequence>MKLCRASGRYLTGVYHGYHSFRRILSSLPSPSPHLLRLLHHHRPATDSASALSHTCQTPRHAAALRNVVPPAVPKLVWSNILLCCLIFMFFESNPTLCLKDWGR</sequence>
<keyword evidence="1" id="KW-1133">Transmembrane helix</keyword>
<gene>
    <name evidence="2" type="ORF">EX30DRAFT_127239</name>
</gene>
<organism evidence="2 3">
    <name type="scientific">Ascodesmis nigricans</name>
    <dbReference type="NCBI Taxonomy" id="341454"/>
    <lineage>
        <taxon>Eukaryota</taxon>
        <taxon>Fungi</taxon>
        <taxon>Dikarya</taxon>
        <taxon>Ascomycota</taxon>
        <taxon>Pezizomycotina</taxon>
        <taxon>Pezizomycetes</taxon>
        <taxon>Pezizales</taxon>
        <taxon>Ascodesmidaceae</taxon>
        <taxon>Ascodesmis</taxon>
    </lineage>
</organism>
<dbReference type="Proteomes" id="UP000298138">
    <property type="component" value="Unassembled WGS sequence"/>
</dbReference>
<proteinExistence type="predicted"/>
<feature type="transmembrane region" description="Helical" evidence="1">
    <location>
        <begin position="76"/>
        <end position="99"/>
    </location>
</feature>
<evidence type="ECO:0000313" key="3">
    <source>
        <dbReference type="Proteomes" id="UP000298138"/>
    </source>
</evidence>
<accession>A0A4S2MNT6</accession>
<evidence type="ECO:0000313" key="2">
    <source>
        <dbReference type="EMBL" id="TGZ78800.1"/>
    </source>
</evidence>